<protein>
    <submittedName>
        <fullName evidence="1">Uncharacterized protein</fullName>
    </submittedName>
</protein>
<gene>
    <name evidence="1" type="ORF">GSI01S_33_00410</name>
</gene>
<dbReference type="RefSeq" id="WP_006897761.1">
    <property type="nucleotide sequence ID" value="NZ_BANU01000033.1"/>
</dbReference>
<evidence type="ECO:0000313" key="2">
    <source>
        <dbReference type="Proteomes" id="UP000035083"/>
    </source>
</evidence>
<comment type="caution">
    <text evidence="1">The sequence shown here is derived from an EMBL/GenBank/DDBJ whole genome shotgun (WGS) entry which is preliminary data.</text>
</comment>
<keyword evidence="2" id="KW-1185">Reference proteome</keyword>
<dbReference type="Gene3D" id="1.10.260.40">
    <property type="entry name" value="lambda repressor-like DNA-binding domains"/>
    <property type="match status" value="1"/>
</dbReference>
<evidence type="ECO:0000313" key="1">
    <source>
        <dbReference type="EMBL" id="GAC62355.1"/>
    </source>
</evidence>
<proteinExistence type="predicted"/>
<sequence>MRPDLYAQRLAVLLEAHHRREQPAMTSEELAHQVSLVTRSVVPAVIVDEALAGTALPPDEVTQAIVQVLDSEDVLFTDSPEGADLEHRLRVCAIVRDRYRDGGTNIIARGTSLSPRQTRELLAFLEDEPTSPAL</sequence>
<dbReference type="EMBL" id="BANU01000033">
    <property type="protein sequence ID" value="GAC62355.1"/>
    <property type="molecule type" value="Genomic_DNA"/>
</dbReference>
<dbReference type="Proteomes" id="UP000035083">
    <property type="component" value="Unassembled WGS sequence"/>
</dbReference>
<dbReference type="AlphaFoldDB" id="L7LMI8"/>
<dbReference type="GO" id="GO:0003677">
    <property type="term" value="F:DNA binding"/>
    <property type="evidence" value="ECO:0007669"/>
    <property type="project" value="InterPro"/>
</dbReference>
<name>L7LMI8_9ACTN</name>
<organism evidence="1 2">
    <name type="scientific">Gordonia sihwensis NBRC 108236</name>
    <dbReference type="NCBI Taxonomy" id="1223544"/>
    <lineage>
        <taxon>Bacteria</taxon>
        <taxon>Bacillati</taxon>
        <taxon>Actinomycetota</taxon>
        <taxon>Actinomycetes</taxon>
        <taxon>Mycobacteriales</taxon>
        <taxon>Gordoniaceae</taxon>
        <taxon>Gordonia</taxon>
    </lineage>
</organism>
<reference evidence="1 2" key="1">
    <citation type="submission" date="2012-12" db="EMBL/GenBank/DDBJ databases">
        <title>Whole genome shotgun sequence of Gordonia sihwensis NBRC 108236.</title>
        <authorList>
            <person name="Yoshida I."/>
            <person name="Hosoyama A."/>
            <person name="Tsuchikane K."/>
            <person name="Ando Y."/>
            <person name="Baba S."/>
            <person name="Ohji S."/>
            <person name="Hamada M."/>
            <person name="Tamura T."/>
            <person name="Yamazoe A."/>
            <person name="Yamazaki S."/>
            <person name="Fujita N."/>
        </authorList>
    </citation>
    <scope>NUCLEOTIDE SEQUENCE [LARGE SCALE GENOMIC DNA]</scope>
    <source>
        <strain evidence="1 2">NBRC 108236</strain>
    </source>
</reference>
<accession>L7LMI8</accession>
<dbReference type="InterPro" id="IPR010982">
    <property type="entry name" value="Lambda_DNA-bd_dom_sf"/>
</dbReference>